<sequence length="93" mass="10251">MALDFPNHSRSFDEARRAVRFSGYDGMQQIRFFIEAAALAKSNGWDSATTASEAACLAAFDAGRASIQDIARVIYSRGRHPFYVLTASDFPGR</sequence>
<keyword evidence="2" id="KW-1185">Reference proteome</keyword>
<protein>
    <submittedName>
        <fullName evidence="1">DUF1488 domain-containing protein</fullName>
    </submittedName>
</protein>
<reference evidence="1 2" key="1">
    <citation type="submission" date="2022-02" db="EMBL/GenBank/DDBJ databases">
        <title>Draft genome sequence of Mezorhizobium retamae strain IRAMC:0171 isolated from Retama raetam nodules.</title>
        <authorList>
            <person name="Bengaied R."/>
            <person name="Sbissi I."/>
            <person name="Huber K."/>
            <person name="Ghodbane F."/>
            <person name="Nouioui I."/>
            <person name="Tarhouni M."/>
            <person name="Gtari M."/>
        </authorList>
    </citation>
    <scope>NUCLEOTIDE SEQUENCE [LARGE SCALE GENOMIC DNA]</scope>
    <source>
        <strain evidence="1 2">IRAMC:0171</strain>
    </source>
</reference>
<comment type="caution">
    <text evidence="1">The sequence shown here is derived from an EMBL/GenBank/DDBJ whole genome shotgun (WGS) entry which is preliminary data.</text>
</comment>
<dbReference type="SUPFAM" id="SSF160272">
    <property type="entry name" value="Shew3726-like"/>
    <property type="match status" value="1"/>
</dbReference>
<gene>
    <name evidence="1" type="ORF">L4923_23280</name>
</gene>
<name>A0ABS9QKJ8_9HYPH</name>
<dbReference type="Proteomes" id="UP001201701">
    <property type="component" value="Unassembled WGS sequence"/>
</dbReference>
<dbReference type="EMBL" id="JAKREW010000032">
    <property type="protein sequence ID" value="MCG7507967.1"/>
    <property type="molecule type" value="Genomic_DNA"/>
</dbReference>
<evidence type="ECO:0000313" key="1">
    <source>
        <dbReference type="EMBL" id="MCG7507967.1"/>
    </source>
</evidence>
<evidence type="ECO:0000313" key="2">
    <source>
        <dbReference type="Proteomes" id="UP001201701"/>
    </source>
</evidence>
<dbReference type="Pfam" id="PF07369">
    <property type="entry name" value="DUF1488"/>
    <property type="match status" value="1"/>
</dbReference>
<dbReference type="RefSeq" id="WP_239369486.1">
    <property type="nucleotide sequence ID" value="NZ_JAKREW010000032.1"/>
</dbReference>
<dbReference type="InterPro" id="IPR036692">
    <property type="entry name" value="Shew3726-like_sf"/>
</dbReference>
<accession>A0ABS9QKJ8</accession>
<organism evidence="1 2">
    <name type="scientific">Mesorhizobium retamae</name>
    <dbReference type="NCBI Taxonomy" id="2912854"/>
    <lineage>
        <taxon>Bacteria</taxon>
        <taxon>Pseudomonadati</taxon>
        <taxon>Pseudomonadota</taxon>
        <taxon>Alphaproteobacteria</taxon>
        <taxon>Hyphomicrobiales</taxon>
        <taxon>Phyllobacteriaceae</taxon>
        <taxon>Mesorhizobium</taxon>
    </lineage>
</organism>
<dbReference type="InterPro" id="IPR009962">
    <property type="entry name" value="DUF1488"/>
</dbReference>
<proteinExistence type="predicted"/>